<comment type="caution">
    <text evidence="3">The sequence shown here is derived from an EMBL/GenBank/DDBJ whole genome shotgun (WGS) entry which is preliminary data.</text>
</comment>
<dbReference type="InterPro" id="IPR038610">
    <property type="entry name" value="FliK-like_C_sf"/>
</dbReference>
<dbReference type="EMBL" id="POUK01000004">
    <property type="protein sequence ID" value="PNF76346.1"/>
    <property type="molecule type" value="Genomic_DNA"/>
</dbReference>
<name>A0A8E2U194_9GAMM</name>
<reference evidence="3 4" key="1">
    <citation type="submission" date="2018-01" db="EMBL/GenBank/DDBJ databases">
        <title>Denitrification phenotypes of diverse strains of Pseudomonas stutzeri.</title>
        <authorList>
            <person name="Milligan D.A."/>
            <person name="Bergaust L."/>
            <person name="Bakken L.R."/>
            <person name="Frostegard A."/>
        </authorList>
    </citation>
    <scope>NUCLEOTIDE SEQUENCE [LARGE SCALE GENOMIC DNA]</scope>
    <source>
        <strain evidence="3 4">DSM 50238</strain>
    </source>
</reference>
<evidence type="ECO:0000313" key="4">
    <source>
        <dbReference type="Proteomes" id="UP000235881"/>
    </source>
</evidence>
<proteinExistence type="predicted"/>
<dbReference type="Gene3D" id="3.30.750.140">
    <property type="match status" value="1"/>
</dbReference>
<evidence type="ECO:0000313" key="3">
    <source>
        <dbReference type="EMBL" id="PNF76346.1"/>
    </source>
</evidence>
<dbReference type="Pfam" id="PF02120">
    <property type="entry name" value="Flg_hook"/>
    <property type="match status" value="1"/>
</dbReference>
<dbReference type="Proteomes" id="UP000235881">
    <property type="component" value="Unassembled WGS sequence"/>
</dbReference>
<dbReference type="RefSeq" id="WP_102828907.1">
    <property type="nucleotide sequence ID" value="NZ_CP065721.1"/>
</dbReference>
<keyword evidence="3" id="KW-0282">Flagellum</keyword>
<protein>
    <submittedName>
        <fullName evidence="3">Flagellar hook-length control protein FliK</fullName>
    </submittedName>
</protein>
<feature type="region of interest" description="Disordered" evidence="1">
    <location>
        <begin position="494"/>
        <end position="514"/>
    </location>
</feature>
<dbReference type="AlphaFoldDB" id="A0A8E2U194"/>
<keyword evidence="3" id="KW-0966">Cell projection</keyword>
<dbReference type="InterPro" id="IPR021136">
    <property type="entry name" value="Flagellar_hook_control-like_C"/>
</dbReference>
<accession>A0A8E2U194</accession>
<evidence type="ECO:0000256" key="1">
    <source>
        <dbReference type="SAM" id="MobiDB-lite"/>
    </source>
</evidence>
<organism evidence="3 4">
    <name type="scientific">Stutzerimonas degradans</name>
    <dbReference type="NCBI Taxonomy" id="2968968"/>
    <lineage>
        <taxon>Bacteria</taxon>
        <taxon>Pseudomonadati</taxon>
        <taxon>Pseudomonadota</taxon>
        <taxon>Gammaproteobacteria</taxon>
        <taxon>Pseudomonadales</taxon>
        <taxon>Pseudomonadaceae</taxon>
        <taxon>Stutzerimonas</taxon>
    </lineage>
</organism>
<evidence type="ECO:0000259" key="2">
    <source>
        <dbReference type="Pfam" id="PF02120"/>
    </source>
</evidence>
<keyword evidence="3" id="KW-0969">Cilium</keyword>
<gene>
    <name evidence="3" type="ORF">CXK95_13160</name>
</gene>
<sequence length="514" mass="53864">MTEIKSASPVPPPTTPRASTAALDVALRLLQPMQGLLGAGESAQAEVVSVKETAQSFQLVLRLTLENGRQATVEAQSPRPVLPGASYAVAALSDSRLLAQPQPGRNQPLQSIDLALLPAGSILQGKVIATGQQTGGDGRPTFQVVLSLLNSPLAGQKLQLETSTPLALGSLLTAQVQGSQALSFVPLSGLFDRLLLGQQLAAQHGRQAPLSGVFQALAALGNTLPDGLRDAAGKLLGLLPGVQQLSDPQGVARAFAASGAFLEAHLLSGHTAGVAGDLKAALLRLMAQLPNLLGSTPQAAAQLGAATGQALPAFARSALGALGQNNARQLALGFPLGGSPLGGKLPDGQDEQADLELLLKLAAAAVSRLQTHQLSSLAQTQTLPDGVQLTTWQLEVPMRDQRDIVPLQIKVQREQSQRQRDKEQPDTLWKIELAFDIQPLGPLQVQAQLLRGSLSSQLWAERGETAELIASELEHLRERLQAAGLNVGELACRQGVPPQGPRTSLDQRFVDETA</sequence>
<feature type="domain" description="Flagellar hook-length control protein-like C-terminal" evidence="2">
    <location>
        <begin position="418"/>
        <end position="500"/>
    </location>
</feature>
<keyword evidence="4" id="KW-1185">Reference proteome</keyword>